<organism evidence="1 2">
    <name type="scientific">Armillaria solidipes</name>
    <dbReference type="NCBI Taxonomy" id="1076256"/>
    <lineage>
        <taxon>Eukaryota</taxon>
        <taxon>Fungi</taxon>
        <taxon>Dikarya</taxon>
        <taxon>Basidiomycota</taxon>
        <taxon>Agaricomycotina</taxon>
        <taxon>Agaricomycetes</taxon>
        <taxon>Agaricomycetidae</taxon>
        <taxon>Agaricales</taxon>
        <taxon>Marasmiineae</taxon>
        <taxon>Physalacriaceae</taxon>
        <taxon>Armillaria</taxon>
    </lineage>
</organism>
<dbReference type="InterPro" id="IPR036291">
    <property type="entry name" value="NAD(P)-bd_dom_sf"/>
</dbReference>
<dbReference type="AlphaFoldDB" id="A0A2H3AXC6"/>
<evidence type="ECO:0000313" key="1">
    <source>
        <dbReference type="EMBL" id="PBK59502.1"/>
    </source>
</evidence>
<name>A0A2H3AXC6_9AGAR</name>
<dbReference type="Gene3D" id="3.90.25.10">
    <property type="entry name" value="UDP-galactose 4-epimerase, domain 1"/>
    <property type="match status" value="1"/>
</dbReference>
<dbReference type="STRING" id="1076256.A0A2H3AXC6"/>
<dbReference type="InterPro" id="IPR051604">
    <property type="entry name" value="Ergot_Alk_Oxidoreductase"/>
</dbReference>
<gene>
    <name evidence="1" type="ORF">ARMSODRAFT_899215</name>
</gene>
<dbReference type="EMBL" id="KZ293503">
    <property type="protein sequence ID" value="PBK59502.1"/>
    <property type="molecule type" value="Genomic_DNA"/>
</dbReference>
<dbReference type="PANTHER" id="PTHR43162">
    <property type="match status" value="1"/>
</dbReference>
<keyword evidence="2" id="KW-1185">Reference proteome</keyword>
<feature type="non-terminal residue" evidence="1">
    <location>
        <position position="1"/>
    </location>
</feature>
<sequence>TMTVLITGGKGKTASRLARLLKDANKPFLVASRSGRDPTDDFPSCRFDWLDASTYAIPWSKVEEITSVYLVPPLVLDMVLPMQVVLKAFIDYCREKGVVRFVLLSASVVEPGGPAAGKVHDYLARTGVEYCVLRPTWFIEVFSEQHRKPIKPEDKIYSATGDRKVPFVSAEDIAAIAFHALVDPQSHNTDYFIRGSELLWYGEVIHIF</sequence>
<reference evidence="2" key="1">
    <citation type="journal article" date="2017" name="Nat. Ecol. Evol.">
        <title>Genome expansion and lineage-specific genetic innovations in the forest pathogenic fungi Armillaria.</title>
        <authorList>
            <person name="Sipos G."/>
            <person name="Prasanna A.N."/>
            <person name="Walter M.C."/>
            <person name="O'Connor E."/>
            <person name="Balint B."/>
            <person name="Krizsan K."/>
            <person name="Kiss B."/>
            <person name="Hess J."/>
            <person name="Varga T."/>
            <person name="Slot J."/>
            <person name="Riley R."/>
            <person name="Boka B."/>
            <person name="Rigling D."/>
            <person name="Barry K."/>
            <person name="Lee J."/>
            <person name="Mihaltcheva S."/>
            <person name="LaButti K."/>
            <person name="Lipzen A."/>
            <person name="Waldron R."/>
            <person name="Moloney N.M."/>
            <person name="Sperisen C."/>
            <person name="Kredics L."/>
            <person name="Vagvoelgyi C."/>
            <person name="Patrignani A."/>
            <person name="Fitzpatrick D."/>
            <person name="Nagy I."/>
            <person name="Doyle S."/>
            <person name="Anderson J.B."/>
            <person name="Grigoriev I.V."/>
            <person name="Gueldener U."/>
            <person name="Muensterkoetter M."/>
            <person name="Nagy L.G."/>
        </authorList>
    </citation>
    <scope>NUCLEOTIDE SEQUENCE [LARGE SCALE GENOMIC DNA]</scope>
    <source>
        <strain evidence="2">28-4</strain>
    </source>
</reference>
<dbReference type="SUPFAM" id="SSF51735">
    <property type="entry name" value="NAD(P)-binding Rossmann-fold domains"/>
    <property type="match status" value="1"/>
</dbReference>
<dbReference type="Gene3D" id="3.40.50.720">
    <property type="entry name" value="NAD(P)-binding Rossmann-like Domain"/>
    <property type="match status" value="1"/>
</dbReference>
<accession>A0A2H3AXC6</accession>
<protein>
    <submittedName>
        <fullName evidence="1">NAD(P)-binding protein</fullName>
    </submittedName>
</protein>
<dbReference type="PANTHER" id="PTHR43162:SF1">
    <property type="entry name" value="PRESTALK A DIFFERENTIATION PROTEIN A"/>
    <property type="match status" value="1"/>
</dbReference>
<dbReference type="Proteomes" id="UP000218334">
    <property type="component" value="Unassembled WGS sequence"/>
</dbReference>
<proteinExistence type="predicted"/>
<evidence type="ECO:0000313" key="2">
    <source>
        <dbReference type="Proteomes" id="UP000218334"/>
    </source>
</evidence>